<dbReference type="GO" id="GO:0004049">
    <property type="term" value="F:anthranilate synthase activity"/>
    <property type="evidence" value="ECO:0007669"/>
    <property type="project" value="TreeGrafter"/>
</dbReference>
<accession>A0A327MBY5</accession>
<dbReference type="Gene3D" id="3.40.50.880">
    <property type="match status" value="1"/>
</dbReference>
<dbReference type="PRINTS" id="PR00096">
    <property type="entry name" value="GATASE"/>
</dbReference>
<dbReference type="AlphaFoldDB" id="A0A327MBY5"/>
<gene>
    <name evidence="3" type="ORF">DOO78_05445</name>
</gene>
<dbReference type="SUPFAM" id="SSF52317">
    <property type="entry name" value="Class I glutamine amidotransferase-like"/>
    <property type="match status" value="1"/>
</dbReference>
<proteinExistence type="predicted"/>
<dbReference type="InterPro" id="IPR050472">
    <property type="entry name" value="Anth_synth/Amidotransfase"/>
</dbReference>
<dbReference type="InterPro" id="IPR017926">
    <property type="entry name" value="GATASE"/>
</dbReference>
<evidence type="ECO:0000313" key="4">
    <source>
        <dbReference type="Proteomes" id="UP000249065"/>
    </source>
</evidence>
<dbReference type="Pfam" id="PF00117">
    <property type="entry name" value="GATase"/>
    <property type="match status" value="1"/>
</dbReference>
<dbReference type="PROSITE" id="PS51273">
    <property type="entry name" value="GATASE_TYPE_1"/>
    <property type="match status" value="1"/>
</dbReference>
<dbReference type="RefSeq" id="WP_111468686.1">
    <property type="nucleotide sequence ID" value="NZ_QLIX01000002.1"/>
</dbReference>
<dbReference type="GO" id="GO:0005829">
    <property type="term" value="C:cytosol"/>
    <property type="evidence" value="ECO:0007669"/>
    <property type="project" value="TreeGrafter"/>
</dbReference>
<dbReference type="NCBIfam" id="TIGR00566">
    <property type="entry name" value="trpG_papA"/>
    <property type="match status" value="1"/>
</dbReference>
<feature type="domain" description="Glutamine amidotransferase" evidence="2">
    <location>
        <begin position="3"/>
        <end position="186"/>
    </location>
</feature>
<dbReference type="CDD" id="cd01743">
    <property type="entry name" value="GATase1_Anthranilate_Synthase"/>
    <property type="match status" value="1"/>
</dbReference>
<dbReference type="EMBL" id="QLIX01000002">
    <property type="protein sequence ID" value="RAI60500.1"/>
    <property type="molecule type" value="Genomic_DNA"/>
</dbReference>
<keyword evidence="1" id="KW-0315">Glutamine amidotransferase</keyword>
<evidence type="ECO:0000313" key="3">
    <source>
        <dbReference type="EMBL" id="RAI60500.1"/>
    </source>
</evidence>
<dbReference type="PANTHER" id="PTHR43418:SF4">
    <property type="entry name" value="MULTIFUNCTIONAL TRYPTOPHAN BIOSYNTHESIS PROTEIN"/>
    <property type="match status" value="1"/>
</dbReference>
<dbReference type="PANTHER" id="PTHR43418">
    <property type="entry name" value="MULTIFUNCTIONAL TRYPTOPHAN BIOSYNTHESIS PROTEIN-RELATED"/>
    <property type="match status" value="1"/>
</dbReference>
<dbReference type="PRINTS" id="PR00097">
    <property type="entry name" value="ANTSNTHASEII"/>
</dbReference>
<dbReference type="InterPro" id="IPR029062">
    <property type="entry name" value="Class_I_gatase-like"/>
</dbReference>
<protein>
    <submittedName>
        <fullName evidence="3">Aminodeoxychorismate/anthranilate synthase component II</fullName>
    </submittedName>
</protein>
<reference evidence="4" key="1">
    <citation type="submission" date="2018-06" db="EMBL/GenBank/DDBJ databases">
        <authorList>
            <person name="Khan S.A."/>
        </authorList>
    </citation>
    <scope>NUCLEOTIDE SEQUENCE [LARGE SCALE GENOMIC DNA]</scope>
    <source>
        <strain evidence="4">DB-1506</strain>
    </source>
</reference>
<evidence type="ECO:0000256" key="1">
    <source>
        <dbReference type="ARBA" id="ARBA00022962"/>
    </source>
</evidence>
<sequence length="197" mass="21345">MILLIDNYDSFTFNLYHVLGDLGVEIEVRRNDALTSQEALALRPEAILLSPGPCTPNEAGICLPLIGAAASAGVPLMGVCLGHQAIGQAFGGSVVRAPEPVHGKVWDVHHRNTDLFAGLPDPFRATRYHSLVVRREDLPAELEVTAWTEDGLIMGLAHRTLPIWGVQFHPESIASQHGHDLLRNFVSLARAKALTPA</sequence>
<dbReference type="GO" id="GO:0000162">
    <property type="term" value="P:L-tryptophan biosynthetic process"/>
    <property type="evidence" value="ECO:0007669"/>
    <property type="project" value="TreeGrafter"/>
</dbReference>
<keyword evidence="4" id="KW-1185">Reference proteome</keyword>
<dbReference type="Proteomes" id="UP000249065">
    <property type="component" value="Unassembled WGS sequence"/>
</dbReference>
<organism evidence="3 4">
    <name type="scientific">Roseicella frigidaeris</name>
    <dbReference type="NCBI Taxonomy" id="2230885"/>
    <lineage>
        <taxon>Bacteria</taxon>
        <taxon>Pseudomonadati</taxon>
        <taxon>Pseudomonadota</taxon>
        <taxon>Alphaproteobacteria</taxon>
        <taxon>Acetobacterales</taxon>
        <taxon>Roseomonadaceae</taxon>
        <taxon>Roseicella</taxon>
    </lineage>
</organism>
<dbReference type="FunFam" id="3.40.50.880:FF:000003">
    <property type="entry name" value="Anthranilate synthase component II"/>
    <property type="match status" value="1"/>
</dbReference>
<name>A0A327MBY5_9PROT</name>
<comment type="caution">
    <text evidence="3">The sequence shown here is derived from an EMBL/GenBank/DDBJ whole genome shotgun (WGS) entry which is preliminary data.</text>
</comment>
<dbReference type="OrthoDB" id="9803598at2"/>
<dbReference type="InterPro" id="IPR006221">
    <property type="entry name" value="TrpG/PapA_dom"/>
</dbReference>
<evidence type="ECO:0000259" key="2">
    <source>
        <dbReference type="Pfam" id="PF00117"/>
    </source>
</evidence>